<dbReference type="OrthoDB" id="280278at2"/>
<comment type="catalytic activity">
    <reaction evidence="1 5 6">
        <text>[protein]-peptidylproline (omega=180) = [protein]-peptidylproline (omega=0)</text>
        <dbReference type="Rhea" id="RHEA:16237"/>
        <dbReference type="Rhea" id="RHEA-COMP:10747"/>
        <dbReference type="Rhea" id="RHEA-COMP:10748"/>
        <dbReference type="ChEBI" id="CHEBI:83833"/>
        <dbReference type="ChEBI" id="CHEBI:83834"/>
        <dbReference type="EC" id="5.2.1.8"/>
    </reaction>
</comment>
<dbReference type="PROSITE" id="PS51257">
    <property type="entry name" value="PROKAR_LIPOPROTEIN"/>
    <property type="match status" value="1"/>
</dbReference>
<dbReference type="GO" id="GO:0003755">
    <property type="term" value="F:peptidyl-prolyl cis-trans isomerase activity"/>
    <property type="evidence" value="ECO:0007669"/>
    <property type="project" value="UniProtKB-UniRule"/>
</dbReference>
<evidence type="ECO:0000256" key="2">
    <source>
        <dbReference type="ARBA" id="ARBA00006577"/>
    </source>
</evidence>
<keyword evidence="4 5" id="KW-0413">Isomerase</keyword>
<dbReference type="EC" id="5.2.1.8" evidence="6"/>
<reference evidence="9 10" key="1">
    <citation type="submission" date="2018-12" db="EMBL/GenBank/DDBJ databases">
        <authorList>
            <person name="Yang E."/>
        </authorList>
    </citation>
    <scope>NUCLEOTIDE SEQUENCE [LARGE SCALE GENOMIC DNA]</scope>
    <source>
        <strain evidence="9 10">SOD</strain>
    </source>
</reference>
<proteinExistence type="inferred from homology"/>
<dbReference type="Gene3D" id="3.10.50.40">
    <property type="match status" value="1"/>
</dbReference>
<feature type="signal peptide" evidence="7">
    <location>
        <begin position="1"/>
        <end position="21"/>
    </location>
</feature>
<evidence type="ECO:0000256" key="7">
    <source>
        <dbReference type="SAM" id="SignalP"/>
    </source>
</evidence>
<dbReference type="InterPro" id="IPR001179">
    <property type="entry name" value="PPIase_FKBP_dom"/>
</dbReference>
<keyword evidence="10" id="KW-1185">Reference proteome</keyword>
<keyword evidence="7" id="KW-0732">Signal</keyword>
<evidence type="ECO:0000256" key="1">
    <source>
        <dbReference type="ARBA" id="ARBA00000971"/>
    </source>
</evidence>
<evidence type="ECO:0000256" key="6">
    <source>
        <dbReference type="RuleBase" id="RU003915"/>
    </source>
</evidence>
<sequence>MKLKLTLVAAFVATLALTACGSSDNSPVQVPPLAVTNPAAFSSKDISIGTGAEAALGKNITVHYTGWLYDSSKPDNKGTQFETTVGKTPATFALNKGNLIEGWTDGIPGMKVGGKRTLTIPAAKAYGSAGRGVIPGNAGLVFDIELTEVK</sequence>
<comment type="similarity">
    <text evidence="2 6">Belongs to the FKBP-type PPIase family.</text>
</comment>
<comment type="caution">
    <text evidence="9">The sequence shown here is derived from an EMBL/GenBank/DDBJ whole genome shotgun (WGS) entry which is preliminary data.</text>
</comment>
<organism evidence="9 10">
    <name type="scientific">Massilia atriviolacea</name>
    <dbReference type="NCBI Taxonomy" id="2495579"/>
    <lineage>
        <taxon>Bacteria</taxon>
        <taxon>Pseudomonadati</taxon>
        <taxon>Pseudomonadota</taxon>
        <taxon>Betaproteobacteria</taxon>
        <taxon>Burkholderiales</taxon>
        <taxon>Oxalobacteraceae</taxon>
        <taxon>Telluria group</taxon>
        <taxon>Massilia</taxon>
    </lineage>
</organism>
<dbReference type="SUPFAM" id="SSF54534">
    <property type="entry name" value="FKBP-like"/>
    <property type="match status" value="1"/>
</dbReference>
<dbReference type="EMBL" id="RXLQ01000004">
    <property type="protein sequence ID" value="RSZ59250.1"/>
    <property type="molecule type" value="Genomic_DNA"/>
</dbReference>
<evidence type="ECO:0000259" key="8">
    <source>
        <dbReference type="PROSITE" id="PS50059"/>
    </source>
</evidence>
<keyword evidence="3 5" id="KW-0697">Rotamase</keyword>
<dbReference type="AlphaFoldDB" id="A0A430HNZ0"/>
<dbReference type="PANTHER" id="PTHR43811">
    <property type="entry name" value="FKBP-TYPE PEPTIDYL-PROLYL CIS-TRANS ISOMERASE FKPA"/>
    <property type="match status" value="1"/>
</dbReference>
<evidence type="ECO:0000256" key="5">
    <source>
        <dbReference type="PROSITE-ProRule" id="PRU00277"/>
    </source>
</evidence>
<feature type="chain" id="PRO_5019043834" description="Peptidyl-prolyl cis-trans isomerase" evidence="7">
    <location>
        <begin position="22"/>
        <end position="150"/>
    </location>
</feature>
<dbReference type="Proteomes" id="UP000278085">
    <property type="component" value="Unassembled WGS sequence"/>
</dbReference>
<name>A0A430HNZ0_9BURK</name>
<evidence type="ECO:0000256" key="4">
    <source>
        <dbReference type="ARBA" id="ARBA00023235"/>
    </source>
</evidence>
<protein>
    <recommendedName>
        <fullName evidence="6">Peptidyl-prolyl cis-trans isomerase</fullName>
        <ecNumber evidence="6">5.2.1.8</ecNumber>
    </recommendedName>
</protein>
<evidence type="ECO:0000313" key="9">
    <source>
        <dbReference type="EMBL" id="RSZ59250.1"/>
    </source>
</evidence>
<accession>A0A430HNZ0</accession>
<evidence type="ECO:0000256" key="3">
    <source>
        <dbReference type="ARBA" id="ARBA00023110"/>
    </source>
</evidence>
<feature type="domain" description="PPIase FKBP-type" evidence="8">
    <location>
        <begin position="57"/>
        <end position="150"/>
    </location>
</feature>
<dbReference type="InterPro" id="IPR046357">
    <property type="entry name" value="PPIase_dom_sf"/>
</dbReference>
<dbReference type="PROSITE" id="PS50059">
    <property type="entry name" value="FKBP_PPIASE"/>
    <property type="match status" value="1"/>
</dbReference>
<dbReference type="PANTHER" id="PTHR43811:SF19">
    <property type="entry name" value="39 KDA FK506-BINDING NUCLEAR PROTEIN"/>
    <property type="match status" value="1"/>
</dbReference>
<evidence type="ECO:0000313" key="10">
    <source>
        <dbReference type="Proteomes" id="UP000278085"/>
    </source>
</evidence>
<dbReference type="Pfam" id="PF00254">
    <property type="entry name" value="FKBP_C"/>
    <property type="match status" value="1"/>
</dbReference>
<gene>
    <name evidence="9" type="ORF">EJB06_08685</name>
</gene>
<dbReference type="RefSeq" id="WP_126073621.1">
    <property type="nucleotide sequence ID" value="NZ_CP051166.1"/>
</dbReference>